<organism evidence="1 2">
    <name type="scientific">Desulfotalea psychrophila (strain LSv54 / DSM 12343)</name>
    <dbReference type="NCBI Taxonomy" id="177439"/>
    <lineage>
        <taxon>Bacteria</taxon>
        <taxon>Pseudomonadati</taxon>
        <taxon>Thermodesulfobacteriota</taxon>
        <taxon>Desulfobulbia</taxon>
        <taxon>Desulfobulbales</taxon>
        <taxon>Desulfocapsaceae</taxon>
        <taxon>Desulfotalea</taxon>
    </lineage>
</organism>
<dbReference type="Proteomes" id="UP000000602">
    <property type="component" value="Chromosome"/>
</dbReference>
<evidence type="ECO:0000313" key="1">
    <source>
        <dbReference type="EMBL" id="CAG37032.1"/>
    </source>
</evidence>
<dbReference type="PANTHER" id="PTHR30619:SF1">
    <property type="entry name" value="RECOMBINATION PROTEIN 2"/>
    <property type="match status" value="1"/>
</dbReference>
<reference evidence="2" key="1">
    <citation type="journal article" date="2004" name="Environ. Microbiol.">
        <title>The genome of Desulfotalea psychrophila, a sulfate-reducing bacterium from permanently cold Arctic sediments.</title>
        <authorList>
            <person name="Rabus R."/>
            <person name="Ruepp A."/>
            <person name="Frickey T."/>
            <person name="Rattei T."/>
            <person name="Fartmann B."/>
            <person name="Stark M."/>
            <person name="Bauer M."/>
            <person name="Zibat A."/>
            <person name="Lombardot T."/>
            <person name="Becker I."/>
            <person name="Amann J."/>
            <person name="Gellner K."/>
            <person name="Teeling H."/>
            <person name="Leuschner W.D."/>
            <person name="Gloeckner F.-O."/>
            <person name="Lupas A.N."/>
            <person name="Amann R."/>
            <person name="Klenk H.-P."/>
        </authorList>
    </citation>
    <scope>NUCLEOTIDE SEQUENCE [LARGE SCALE GENOMIC DNA]</scope>
    <source>
        <strain evidence="2">DSM 12343 / LSv54</strain>
    </source>
</reference>
<keyword evidence="2" id="KW-1185">Reference proteome</keyword>
<gene>
    <name evidence="1" type="ordered locus">DP2303</name>
</gene>
<evidence type="ECO:0008006" key="3">
    <source>
        <dbReference type="Google" id="ProtNLM"/>
    </source>
</evidence>
<dbReference type="InterPro" id="IPR052159">
    <property type="entry name" value="Competence_DNA_uptake"/>
</dbReference>
<dbReference type="SUPFAM" id="SSF56281">
    <property type="entry name" value="Metallo-hydrolase/oxidoreductase"/>
    <property type="match status" value="1"/>
</dbReference>
<dbReference type="PANTHER" id="PTHR30619">
    <property type="entry name" value="DNA INTERNALIZATION/COMPETENCE PROTEIN COMEC/REC2"/>
    <property type="match status" value="1"/>
</dbReference>
<dbReference type="EMBL" id="CR522870">
    <property type="protein sequence ID" value="CAG37032.1"/>
    <property type="molecule type" value="Genomic_DNA"/>
</dbReference>
<dbReference type="STRING" id="177439.DP2303"/>
<accession>Q6AKU3</accession>
<dbReference type="KEGG" id="dps:DP2303"/>
<dbReference type="OrthoDB" id="418728at2"/>
<dbReference type="AlphaFoldDB" id="Q6AKU3"/>
<dbReference type="Gene3D" id="3.60.15.10">
    <property type="entry name" value="Ribonuclease Z/Hydroxyacylglutathione hydrolase-like"/>
    <property type="match status" value="1"/>
</dbReference>
<evidence type="ECO:0000313" key="2">
    <source>
        <dbReference type="Proteomes" id="UP000000602"/>
    </source>
</evidence>
<proteinExistence type="predicted"/>
<dbReference type="RefSeq" id="WP_011189544.1">
    <property type="nucleotide sequence ID" value="NC_006138.1"/>
</dbReference>
<dbReference type="InterPro" id="IPR036866">
    <property type="entry name" value="RibonucZ/Hydroxyglut_hydro"/>
</dbReference>
<protein>
    <recommendedName>
        <fullName evidence="3">Metallo-beta-lactamase domain-containing protein</fullName>
    </recommendedName>
</protein>
<dbReference type="eggNOG" id="COG2333">
    <property type="taxonomic scope" value="Bacteria"/>
</dbReference>
<sequence length="350" mass="39962">MIVKIQKDSSRLSNKIIIYAIDAGEGDCILLHQLDTDVKILIDSGPSKGEGRLSVYNALSEILEGDNFINLALVTHNDDDHIGGFIDLIDHNIIEVDTFIFNDSSYIKKLFPVNDGKYSLRQDGNLQHDILKNKIKHLHNQTDSERLSSYSYRDFKFDFLSPNYEKLKIYNREIGKQETKLEKKKKFSKQKNIVPPTKEQLQELISELKENDIFVEDNRPANGTSLAFRLKIGTKRFLFLGDSHPSLVTTQLKKLEDTVFDLCKLSHHGSEKNTSPDLLSNIKCKDFLICSNGCRHGHPSLKTIARVLISEPKSKFYFSSDSVEIKNLTNSIPIIKEFAKSGYLKVEYVY</sequence>
<dbReference type="HOGENOM" id="CLU_052638_0_0_7"/>
<name>Q6AKU3_DESPS</name>